<organism evidence="2 3">
    <name type="scientific">Lymnaea stagnalis</name>
    <name type="common">Great pond snail</name>
    <name type="synonym">Helix stagnalis</name>
    <dbReference type="NCBI Taxonomy" id="6523"/>
    <lineage>
        <taxon>Eukaryota</taxon>
        <taxon>Metazoa</taxon>
        <taxon>Spiralia</taxon>
        <taxon>Lophotrochozoa</taxon>
        <taxon>Mollusca</taxon>
        <taxon>Gastropoda</taxon>
        <taxon>Heterobranchia</taxon>
        <taxon>Euthyneura</taxon>
        <taxon>Panpulmonata</taxon>
        <taxon>Hygrophila</taxon>
        <taxon>Lymnaeoidea</taxon>
        <taxon>Lymnaeidae</taxon>
        <taxon>Lymnaea</taxon>
    </lineage>
</organism>
<dbReference type="Pfam" id="PF10294">
    <property type="entry name" value="Methyltransf_16"/>
    <property type="match status" value="1"/>
</dbReference>
<dbReference type="Proteomes" id="UP001497497">
    <property type="component" value="Unassembled WGS sequence"/>
</dbReference>
<accession>A0AAV2HP76</accession>
<reference evidence="2 3" key="1">
    <citation type="submission" date="2024-04" db="EMBL/GenBank/DDBJ databases">
        <authorList>
            <consortium name="Genoscope - CEA"/>
            <person name="William W."/>
        </authorList>
    </citation>
    <scope>NUCLEOTIDE SEQUENCE [LARGE SCALE GENOMIC DNA]</scope>
</reference>
<dbReference type="CDD" id="cd02440">
    <property type="entry name" value="AdoMet_MTases"/>
    <property type="match status" value="1"/>
</dbReference>
<name>A0AAV2HP76_LYMST</name>
<proteinExistence type="predicted"/>
<dbReference type="SUPFAM" id="SSF53335">
    <property type="entry name" value="S-adenosyl-L-methionine-dependent methyltransferases"/>
    <property type="match status" value="1"/>
</dbReference>
<dbReference type="Gene3D" id="3.40.50.150">
    <property type="entry name" value="Vaccinia Virus protein VP39"/>
    <property type="match status" value="1"/>
</dbReference>
<dbReference type="GO" id="GO:0005829">
    <property type="term" value="C:cytosol"/>
    <property type="evidence" value="ECO:0007669"/>
    <property type="project" value="TreeGrafter"/>
</dbReference>
<feature type="chain" id="PRO_5043752093" evidence="1">
    <location>
        <begin position="19"/>
        <end position="274"/>
    </location>
</feature>
<comment type="caution">
    <text evidence="2">The sequence shown here is derived from an EMBL/GenBank/DDBJ whole genome shotgun (WGS) entry which is preliminary data.</text>
</comment>
<dbReference type="PANTHER" id="PTHR14614:SF109">
    <property type="entry name" value="RIBOSOMAL LYSINE N-METHYLTRANSFERASE 5"/>
    <property type="match status" value="1"/>
</dbReference>
<sequence>MKLVQLVVWLTFVVYCTCESDHSTISTHLKTDGKCYKQETCEDSNVVMEEQQSTHKGESKLSTSLAVVIYDETKVLPHEMPTRKFIIADHEFIINQNWQGLGVAAVVWDSAVVLAEYLDKHRNLVEHKRVLELGAGSGLTGLVAAALGAEVILTERASALDHLTAAIDANSLNKSWKISARVLDWTEDVDPRGFDELDLILGADIIYIEETFQDLLRTLKSLTPSNKILTLLSCKIRYDRDLRFLKMLEKEFDVNEIHEDSDKQIKVIAIRRKL</sequence>
<keyword evidence="3" id="KW-1185">Reference proteome</keyword>
<feature type="signal peptide" evidence="1">
    <location>
        <begin position="1"/>
        <end position="18"/>
    </location>
</feature>
<dbReference type="GO" id="GO:0032991">
    <property type="term" value="C:protein-containing complex"/>
    <property type="evidence" value="ECO:0007669"/>
    <property type="project" value="TreeGrafter"/>
</dbReference>
<dbReference type="AlphaFoldDB" id="A0AAV2HP76"/>
<dbReference type="PANTHER" id="PTHR14614">
    <property type="entry name" value="HEPATOCELLULAR CARCINOMA-ASSOCIATED ANTIGEN"/>
    <property type="match status" value="1"/>
</dbReference>
<evidence type="ECO:0000256" key="1">
    <source>
        <dbReference type="SAM" id="SignalP"/>
    </source>
</evidence>
<evidence type="ECO:0000313" key="2">
    <source>
        <dbReference type="EMBL" id="CAL1534354.1"/>
    </source>
</evidence>
<dbReference type="InterPro" id="IPR019410">
    <property type="entry name" value="Methyltransf_16"/>
</dbReference>
<keyword evidence="1" id="KW-0732">Signal</keyword>
<dbReference type="InterPro" id="IPR029063">
    <property type="entry name" value="SAM-dependent_MTases_sf"/>
</dbReference>
<gene>
    <name evidence="2" type="ORF">GSLYS_00008314001</name>
</gene>
<evidence type="ECO:0000313" key="3">
    <source>
        <dbReference type="Proteomes" id="UP001497497"/>
    </source>
</evidence>
<protein>
    <submittedName>
        <fullName evidence="2">Uncharacterized protein</fullName>
    </submittedName>
</protein>
<dbReference type="EMBL" id="CAXITT010000168">
    <property type="protein sequence ID" value="CAL1534354.1"/>
    <property type="molecule type" value="Genomic_DNA"/>
</dbReference>